<protein>
    <submittedName>
        <fullName evidence="1">SDR family NAD(P)-dependent oxidoreductase</fullName>
    </submittedName>
</protein>
<name>A0ABZ2KJ76_9BACT</name>
<dbReference type="Proteomes" id="UP001379533">
    <property type="component" value="Chromosome"/>
</dbReference>
<dbReference type="RefSeq" id="WP_394849346.1">
    <property type="nucleotide sequence ID" value="NZ_CP089982.1"/>
</dbReference>
<proteinExistence type="predicted"/>
<reference evidence="1 2" key="1">
    <citation type="submission" date="2021-12" db="EMBL/GenBank/DDBJ databases">
        <title>Discovery of the Pendulisporaceae a myxobacterial family with distinct sporulation behavior and unique specialized metabolism.</title>
        <authorList>
            <person name="Garcia R."/>
            <person name="Popoff A."/>
            <person name="Bader C.D."/>
            <person name="Loehr J."/>
            <person name="Walesch S."/>
            <person name="Walt C."/>
            <person name="Boldt J."/>
            <person name="Bunk B."/>
            <person name="Haeckl F.J.F.P.J."/>
            <person name="Gunesch A.P."/>
            <person name="Birkelbach J."/>
            <person name="Nuebel U."/>
            <person name="Pietschmann T."/>
            <person name="Bach T."/>
            <person name="Mueller R."/>
        </authorList>
    </citation>
    <scope>NUCLEOTIDE SEQUENCE [LARGE SCALE GENOMIC DNA]</scope>
    <source>
        <strain evidence="1 2">MSr12523</strain>
    </source>
</reference>
<gene>
    <name evidence="1" type="ORF">LZC95_18105</name>
</gene>
<keyword evidence="2" id="KW-1185">Reference proteome</keyword>
<dbReference type="Pfam" id="PF00106">
    <property type="entry name" value="adh_short"/>
    <property type="match status" value="1"/>
</dbReference>
<evidence type="ECO:0000313" key="2">
    <source>
        <dbReference type="Proteomes" id="UP001379533"/>
    </source>
</evidence>
<evidence type="ECO:0000313" key="1">
    <source>
        <dbReference type="EMBL" id="WXA98731.1"/>
    </source>
</evidence>
<dbReference type="InterPro" id="IPR002347">
    <property type="entry name" value="SDR_fam"/>
</dbReference>
<dbReference type="EMBL" id="CP089982">
    <property type="protein sequence ID" value="WXA98731.1"/>
    <property type="molecule type" value="Genomic_DNA"/>
</dbReference>
<dbReference type="SUPFAM" id="SSF51735">
    <property type="entry name" value="NAD(P)-binding Rossmann-fold domains"/>
    <property type="match status" value="1"/>
</dbReference>
<accession>A0ABZ2KJ76</accession>
<organism evidence="1 2">
    <name type="scientific">Pendulispora brunnea</name>
    <dbReference type="NCBI Taxonomy" id="2905690"/>
    <lineage>
        <taxon>Bacteria</taxon>
        <taxon>Pseudomonadati</taxon>
        <taxon>Myxococcota</taxon>
        <taxon>Myxococcia</taxon>
        <taxon>Myxococcales</taxon>
        <taxon>Sorangiineae</taxon>
        <taxon>Pendulisporaceae</taxon>
        <taxon>Pendulispora</taxon>
    </lineage>
</organism>
<sequence>MSSITAVAPVALVLGIEEGTWASGGFSRTMALTLSAHGVAVVVVGKEERPLGEAVGEVVYSGGRGRHFVGDPRAREDLEAAIEKARSAFGRLDLVVAVAGEANAEVMGALGPALASRSIACEAVFLRGGTDEVDVEARAKKLADGLT</sequence>
<dbReference type="Gene3D" id="3.40.50.720">
    <property type="entry name" value="NAD(P)-binding Rossmann-like Domain"/>
    <property type="match status" value="1"/>
</dbReference>
<dbReference type="InterPro" id="IPR036291">
    <property type="entry name" value="NAD(P)-bd_dom_sf"/>
</dbReference>